<keyword evidence="6 10" id="KW-0378">Hydrolase</keyword>
<dbReference type="Pfam" id="PF03193">
    <property type="entry name" value="RsgA_GTPase"/>
    <property type="match status" value="1"/>
</dbReference>
<feature type="binding site" evidence="10">
    <location>
        <begin position="203"/>
        <end position="211"/>
    </location>
    <ligand>
        <name>GTP</name>
        <dbReference type="ChEBI" id="CHEBI:37565"/>
    </ligand>
</feature>
<dbReference type="InterPro" id="IPR027417">
    <property type="entry name" value="P-loop_NTPase"/>
</dbReference>
<dbReference type="GO" id="GO:0046872">
    <property type="term" value="F:metal ion binding"/>
    <property type="evidence" value="ECO:0007669"/>
    <property type="project" value="UniProtKB-KW"/>
</dbReference>
<reference evidence="13" key="1">
    <citation type="journal article" date="2021" name="Microb. Physiol.">
        <title>Proteogenomic Insights into the Physiology of Marine, Sulfate-Reducing, Filamentous Desulfonema limicola and Desulfonema magnum.</title>
        <authorList>
            <person name="Schnaars V."/>
            <person name="Wohlbrand L."/>
            <person name="Scheve S."/>
            <person name="Hinrichs C."/>
            <person name="Reinhardt R."/>
            <person name="Rabus R."/>
        </authorList>
    </citation>
    <scope>NUCLEOTIDE SEQUENCE</scope>
    <source>
        <strain evidence="13">4be13</strain>
    </source>
</reference>
<evidence type="ECO:0000256" key="7">
    <source>
        <dbReference type="ARBA" id="ARBA00022833"/>
    </source>
</evidence>
<dbReference type="SUPFAM" id="SSF52540">
    <property type="entry name" value="P-loop containing nucleoside triphosphate hydrolases"/>
    <property type="match status" value="1"/>
</dbReference>
<dbReference type="RefSeq" id="WP_207682528.1">
    <property type="nucleotide sequence ID" value="NZ_CP061800.1"/>
</dbReference>
<feature type="domain" description="CP-type G" evidence="12">
    <location>
        <begin position="101"/>
        <end position="261"/>
    </location>
</feature>
<evidence type="ECO:0000256" key="8">
    <source>
        <dbReference type="ARBA" id="ARBA00022884"/>
    </source>
</evidence>
<keyword evidence="4 10" id="KW-0699">rRNA-binding</keyword>
<evidence type="ECO:0000259" key="12">
    <source>
        <dbReference type="PROSITE" id="PS51721"/>
    </source>
</evidence>
<keyword evidence="5 10" id="KW-0547">Nucleotide-binding</keyword>
<comment type="subunit">
    <text evidence="10">Monomer. Associates with 30S ribosomal subunit, binds 16S rRNA.</text>
</comment>
<gene>
    <name evidence="10 13" type="primary">rsgA</name>
    <name evidence="13" type="ORF">dnm_032710</name>
</gene>
<evidence type="ECO:0000256" key="4">
    <source>
        <dbReference type="ARBA" id="ARBA00022730"/>
    </source>
</evidence>
<evidence type="ECO:0000256" key="1">
    <source>
        <dbReference type="ARBA" id="ARBA00022490"/>
    </source>
</evidence>
<dbReference type="PROSITE" id="PS50936">
    <property type="entry name" value="ENGC_GTPASE"/>
    <property type="match status" value="1"/>
</dbReference>
<dbReference type="GO" id="GO:0005525">
    <property type="term" value="F:GTP binding"/>
    <property type="evidence" value="ECO:0007669"/>
    <property type="project" value="UniProtKB-UniRule"/>
</dbReference>
<evidence type="ECO:0000259" key="11">
    <source>
        <dbReference type="PROSITE" id="PS50936"/>
    </source>
</evidence>
<keyword evidence="2 10" id="KW-0690">Ribosome biogenesis</keyword>
<dbReference type="Proteomes" id="UP000663722">
    <property type="component" value="Chromosome"/>
</dbReference>
<keyword evidence="7 10" id="KW-0862">Zinc</keyword>
<sequence length="355" mass="40394">MNIQDLGFSKWFQDKTDPEKSADYQLARVIAVNKDSYLIKNEKNDVPAEITGKLMFSVDSSLDYPTVGDWIWAQYFDEDTFAVIHDIVPRKSLLKRKTSGKKTAFQLIAANIDTALIMQSLDFNYNLRRLERYLVMTNQSNIHPVVLLSKKDLLPPDEIEKKIAEIHAIMPNIQVVAFSNKDNSGPDSVKELLTPRKTFCLLGSSGVGKTTLLNNLMDKSVFETQSVREKDGKGKHTTTRRELIHLENGAMIIDTPGMRELGNFGVETGLSHTFNEIEALSAQCAYNDCSHIQEEGCAVLAALENGTISRERYQNYIKMNKESAYYEMSYLEKKKKDKQFGKMCKTVMKHKKNKR</sequence>
<keyword evidence="3 10" id="KW-0479">Metal-binding</keyword>
<comment type="similarity">
    <text evidence="10">Belongs to the TRAFAC class YlqF/YawG GTPase family. RsgA subfamily.</text>
</comment>
<dbReference type="GO" id="GO:0042274">
    <property type="term" value="P:ribosomal small subunit biogenesis"/>
    <property type="evidence" value="ECO:0007669"/>
    <property type="project" value="UniProtKB-UniRule"/>
</dbReference>
<dbReference type="AlphaFoldDB" id="A0A975BKM6"/>
<proteinExistence type="inferred from homology"/>
<dbReference type="PANTHER" id="PTHR32120">
    <property type="entry name" value="SMALL RIBOSOMAL SUBUNIT BIOGENESIS GTPASE RSGA"/>
    <property type="match status" value="1"/>
</dbReference>
<feature type="binding site" evidence="10">
    <location>
        <position position="291"/>
    </location>
    <ligand>
        <name>Zn(2+)</name>
        <dbReference type="ChEBI" id="CHEBI:29105"/>
    </ligand>
</feature>
<dbReference type="Gene3D" id="1.10.40.50">
    <property type="entry name" value="Probable gtpase engc, domain 3"/>
    <property type="match status" value="1"/>
</dbReference>
<comment type="function">
    <text evidence="10">One of several proteins that assist in the late maturation steps of the functional core of the 30S ribosomal subunit. Helps release RbfA from mature subunits. May play a role in the assembly of ribosomal proteins into the subunit. Circularly permuted GTPase that catalyzes slow GTP hydrolysis, GTPase activity is stimulated by the 30S ribosomal subunit.</text>
</comment>
<evidence type="ECO:0000313" key="14">
    <source>
        <dbReference type="Proteomes" id="UP000663722"/>
    </source>
</evidence>
<dbReference type="KEGG" id="dmm:dnm_032710"/>
<evidence type="ECO:0000256" key="5">
    <source>
        <dbReference type="ARBA" id="ARBA00022741"/>
    </source>
</evidence>
<feature type="binding site" evidence="10">
    <location>
        <position position="297"/>
    </location>
    <ligand>
        <name>Zn(2+)</name>
        <dbReference type="ChEBI" id="CHEBI:29105"/>
    </ligand>
</feature>
<dbReference type="HAMAP" id="MF_01820">
    <property type="entry name" value="GTPase_RsgA"/>
    <property type="match status" value="1"/>
</dbReference>
<evidence type="ECO:0000256" key="9">
    <source>
        <dbReference type="ARBA" id="ARBA00023134"/>
    </source>
</evidence>
<organism evidence="13 14">
    <name type="scientific">Desulfonema magnum</name>
    <dbReference type="NCBI Taxonomy" id="45655"/>
    <lineage>
        <taxon>Bacteria</taxon>
        <taxon>Pseudomonadati</taxon>
        <taxon>Thermodesulfobacteriota</taxon>
        <taxon>Desulfobacteria</taxon>
        <taxon>Desulfobacterales</taxon>
        <taxon>Desulfococcaceae</taxon>
        <taxon>Desulfonema</taxon>
    </lineage>
</organism>
<dbReference type="InterPro" id="IPR004881">
    <property type="entry name" value="Ribosome_biogen_GTPase_RsgA"/>
</dbReference>
<dbReference type="InterPro" id="IPR010914">
    <property type="entry name" value="RsgA_GTPase_dom"/>
</dbReference>
<dbReference type="GO" id="GO:0005737">
    <property type="term" value="C:cytoplasm"/>
    <property type="evidence" value="ECO:0007669"/>
    <property type="project" value="UniProtKB-SubCell"/>
</dbReference>
<evidence type="ECO:0000256" key="2">
    <source>
        <dbReference type="ARBA" id="ARBA00022517"/>
    </source>
</evidence>
<comment type="subcellular location">
    <subcellularLocation>
        <location evidence="10">Cytoplasm</location>
    </subcellularLocation>
</comment>
<feature type="binding site" evidence="10">
    <location>
        <position position="289"/>
    </location>
    <ligand>
        <name>Zn(2+)</name>
        <dbReference type="ChEBI" id="CHEBI:29105"/>
    </ligand>
</feature>
<feature type="binding site" evidence="10">
    <location>
        <position position="284"/>
    </location>
    <ligand>
        <name>Zn(2+)</name>
        <dbReference type="ChEBI" id="CHEBI:29105"/>
    </ligand>
</feature>
<evidence type="ECO:0000256" key="10">
    <source>
        <dbReference type="HAMAP-Rule" id="MF_01820"/>
    </source>
</evidence>
<dbReference type="InterPro" id="IPR030378">
    <property type="entry name" value="G_CP_dom"/>
</dbReference>
<dbReference type="CDD" id="cd01854">
    <property type="entry name" value="YjeQ_EngC"/>
    <property type="match status" value="1"/>
</dbReference>
<evidence type="ECO:0000256" key="3">
    <source>
        <dbReference type="ARBA" id="ARBA00022723"/>
    </source>
</evidence>
<keyword evidence="9 10" id="KW-0342">GTP-binding</keyword>
<dbReference type="GO" id="GO:0003924">
    <property type="term" value="F:GTPase activity"/>
    <property type="evidence" value="ECO:0007669"/>
    <property type="project" value="UniProtKB-UniRule"/>
</dbReference>
<dbReference type="PROSITE" id="PS51721">
    <property type="entry name" value="G_CP"/>
    <property type="match status" value="1"/>
</dbReference>
<accession>A0A975BKM6</accession>
<evidence type="ECO:0000256" key="6">
    <source>
        <dbReference type="ARBA" id="ARBA00022801"/>
    </source>
</evidence>
<dbReference type="GO" id="GO:0019843">
    <property type="term" value="F:rRNA binding"/>
    <property type="evidence" value="ECO:0007669"/>
    <property type="project" value="UniProtKB-KW"/>
</dbReference>
<protein>
    <recommendedName>
        <fullName evidence="10">Small ribosomal subunit biogenesis GTPase RsgA</fullName>
        <ecNumber evidence="10">3.6.1.-</ecNumber>
    </recommendedName>
</protein>
<dbReference type="NCBIfam" id="TIGR00157">
    <property type="entry name" value="ribosome small subunit-dependent GTPase A"/>
    <property type="match status" value="1"/>
</dbReference>
<name>A0A975BKM6_9BACT</name>
<dbReference type="EMBL" id="CP061800">
    <property type="protein sequence ID" value="QTA87241.1"/>
    <property type="molecule type" value="Genomic_DNA"/>
</dbReference>
<feature type="binding site" evidence="10">
    <location>
        <begin position="149"/>
        <end position="152"/>
    </location>
    <ligand>
        <name>GTP</name>
        <dbReference type="ChEBI" id="CHEBI:37565"/>
    </ligand>
</feature>
<dbReference type="PANTHER" id="PTHR32120:SF10">
    <property type="entry name" value="SMALL RIBOSOMAL SUBUNIT BIOGENESIS GTPASE RSGA"/>
    <property type="match status" value="1"/>
</dbReference>
<evidence type="ECO:0000313" key="13">
    <source>
        <dbReference type="EMBL" id="QTA87241.1"/>
    </source>
</evidence>
<feature type="domain" description="EngC GTPase" evidence="11">
    <location>
        <begin position="110"/>
        <end position="259"/>
    </location>
</feature>
<comment type="cofactor">
    <cofactor evidence="10">
        <name>Zn(2+)</name>
        <dbReference type="ChEBI" id="CHEBI:29105"/>
    </cofactor>
    <text evidence="10">Binds 1 zinc ion per subunit.</text>
</comment>
<keyword evidence="8 10" id="KW-0694">RNA-binding</keyword>
<dbReference type="Gene3D" id="3.40.50.300">
    <property type="entry name" value="P-loop containing nucleotide triphosphate hydrolases"/>
    <property type="match status" value="1"/>
</dbReference>
<keyword evidence="1 10" id="KW-0963">Cytoplasm</keyword>
<keyword evidence="14" id="KW-1185">Reference proteome</keyword>
<dbReference type="EC" id="3.6.1.-" evidence="10"/>